<feature type="compositionally biased region" description="Basic and acidic residues" evidence="1">
    <location>
        <begin position="129"/>
        <end position="139"/>
    </location>
</feature>
<organism evidence="3 4">
    <name type="scientific">Muraenolepis orangiensis</name>
    <name type="common">Patagonian moray cod</name>
    <dbReference type="NCBI Taxonomy" id="630683"/>
    <lineage>
        <taxon>Eukaryota</taxon>
        <taxon>Metazoa</taxon>
        <taxon>Chordata</taxon>
        <taxon>Craniata</taxon>
        <taxon>Vertebrata</taxon>
        <taxon>Euteleostomi</taxon>
        <taxon>Actinopterygii</taxon>
        <taxon>Neopterygii</taxon>
        <taxon>Teleostei</taxon>
        <taxon>Neoteleostei</taxon>
        <taxon>Acanthomorphata</taxon>
        <taxon>Zeiogadaria</taxon>
        <taxon>Gadariae</taxon>
        <taxon>Gadiformes</taxon>
        <taxon>Muraenolepidoidei</taxon>
        <taxon>Muraenolepididae</taxon>
        <taxon>Muraenolepis</taxon>
    </lineage>
</organism>
<evidence type="ECO:0000313" key="3">
    <source>
        <dbReference type="EMBL" id="KAJ3604180.1"/>
    </source>
</evidence>
<sequence length="844" mass="94941">MLDILCRWLNNDLRLSKTVEPNTFAKDFSNGYLVGEVLHKCQLQDDFSMFINNNVSTSKANNFRRIEASLLLLGVSFDGTTAQALRQEQQGAAPRLLHQLYVLLQHRDKKRTALDAAQSTAGASRSHKKENDVSSEHRLGTVGRQDAVLKLHKLSERYEEQGRQLKERSEMTQLLQEQKKLLIQEDMRLKDMEKLRSTRRRQTELMASIQASVVHVPKPSASKLLQRQRQQQQLCVEQQAEVKAEIAQFERNRNAFGTSDFSHSSSGKTPAGSHKAVGYQSAPGEGRAKLVLQSNSEYMQKVRQRLMEDTASRQQREMRRSRFLQEQFKAQEAQQNAMRDEQLVQRLTRQTVQEQRLAVQLLQVRAQKEVLRGNRLFRERQYQEQRERDFLEALEREAVLAQQAQLDEDDEIRSQMELHNRMAAERAQHRHNKHFKGCLEDLDQIVDLATKVGEYRLLTRNAEVPVKLMREWKELFLAGLPLYRPGAGDPHSGCSSWSAPHIDPVEQGKQELLNTQDYEEYTNMAGEWAWPEEAGVAKCPPGNNSILGHVVLRLKNMTHVPRPATPPPVFPQVILKACVLGKPCSGKSSCLAMLAQDTQEEVTEAQEQSSIPLNAALDEQQDMTKRELSARAQYGAAMDQELRSGQPVSDRLLVDIVVESIRLVPAGSLWVLDGFPVTVSQARLLEQALGGGGGGLAPANNGAAHRGKNAAKANLAIDPNAPKRPPPPAPQLDLVLLLDVPDHIVLGRNVRQSGGADTEAAAFTTTDRSPGRRHIQHSIAAFHTWCDAWSKLDKWYGGQQGILVRLDADVDEEELFSSVEAVMQQAMLKKAKGVFCLPLLWQIL</sequence>
<dbReference type="Gene3D" id="1.10.418.10">
    <property type="entry name" value="Calponin-like domain"/>
    <property type="match status" value="1"/>
</dbReference>
<dbReference type="InterPro" id="IPR052634">
    <property type="entry name" value="Sperm_flagellar-bone_growth"/>
</dbReference>
<dbReference type="GO" id="GO:0005737">
    <property type="term" value="C:cytoplasm"/>
    <property type="evidence" value="ECO:0007669"/>
    <property type="project" value="UniProtKB-ARBA"/>
</dbReference>
<feature type="region of interest" description="Disordered" evidence="1">
    <location>
        <begin position="113"/>
        <end position="141"/>
    </location>
</feature>
<dbReference type="GO" id="GO:0097225">
    <property type="term" value="C:sperm midpiece"/>
    <property type="evidence" value="ECO:0007669"/>
    <property type="project" value="TreeGrafter"/>
</dbReference>
<evidence type="ECO:0000256" key="1">
    <source>
        <dbReference type="SAM" id="MobiDB-lite"/>
    </source>
</evidence>
<gene>
    <name evidence="3" type="ORF">NHX12_028921</name>
</gene>
<proteinExistence type="predicted"/>
<name>A0A9Q0IMZ7_9TELE</name>
<dbReference type="Pfam" id="PF22946">
    <property type="entry name" value="SPEF2_D5"/>
    <property type="match status" value="1"/>
</dbReference>
<evidence type="ECO:0000259" key="2">
    <source>
        <dbReference type="PROSITE" id="PS50021"/>
    </source>
</evidence>
<dbReference type="AlphaFoldDB" id="A0A9Q0IMZ7"/>
<feature type="region of interest" description="Disordered" evidence="1">
    <location>
        <begin position="256"/>
        <end position="281"/>
    </location>
</feature>
<dbReference type="Pfam" id="PF00406">
    <property type="entry name" value="ADK"/>
    <property type="match status" value="1"/>
</dbReference>
<comment type="caution">
    <text evidence="3">The sequence shown here is derived from an EMBL/GenBank/DDBJ whole genome shotgun (WGS) entry which is preliminary data.</text>
</comment>
<dbReference type="SUPFAM" id="SSF52540">
    <property type="entry name" value="P-loop containing nucleoside triphosphate hydrolases"/>
    <property type="match status" value="1"/>
</dbReference>
<protein>
    <recommendedName>
        <fullName evidence="2">Calponin-homology (CH) domain-containing protein</fullName>
    </recommendedName>
</protein>
<dbReference type="Pfam" id="PF06294">
    <property type="entry name" value="CH_2"/>
    <property type="match status" value="1"/>
</dbReference>
<evidence type="ECO:0000313" key="4">
    <source>
        <dbReference type="Proteomes" id="UP001148018"/>
    </source>
</evidence>
<keyword evidence="4" id="KW-1185">Reference proteome</keyword>
<dbReference type="PANTHER" id="PTHR14919">
    <property type="entry name" value="KPL2-RELATED"/>
    <property type="match status" value="1"/>
</dbReference>
<dbReference type="Proteomes" id="UP001148018">
    <property type="component" value="Unassembled WGS sequence"/>
</dbReference>
<feature type="domain" description="Calponin-homology (CH)" evidence="2">
    <location>
        <begin position="1"/>
        <end position="108"/>
    </location>
</feature>
<reference evidence="3" key="1">
    <citation type="submission" date="2022-07" db="EMBL/GenBank/DDBJ databases">
        <title>Chromosome-level genome of Muraenolepis orangiensis.</title>
        <authorList>
            <person name="Kim J."/>
        </authorList>
    </citation>
    <scope>NUCLEOTIDE SEQUENCE</scope>
    <source>
        <strain evidence="3">KU_S4_2022</strain>
        <tissue evidence="3">Muscle</tissue>
    </source>
</reference>
<feature type="compositionally biased region" description="Polar residues" evidence="1">
    <location>
        <begin position="256"/>
        <end position="268"/>
    </location>
</feature>
<dbReference type="EMBL" id="JANIIK010000044">
    <property type="protein sequence ID" value="KAJ3604180.1"/>
    <property type="molecule type" value="Genomic_DNA"/>
</dbReference>
<dbReference type="PANTHER" id="PTHR14919:SF0">
    <property type="entry name" value="SPERM FLAGELLAR PROTEIN 2"/>
    <property type="match status" value="1"/>
</dbReference>
<dbReference type="InterPro" id="IPR054517">
    <property type="entry name" value="SPEF2_D5"/>
</dbReference>
<dbReference type="InterPro" id="IPR027417">
    <property type="entry name" value="P-loop_NTPase"/>
</dbReference>
<dbReference type="GO" id="GO:0002177">
    <property type="term" value="C:manchette"/>
    <property type="evidence" value="ECO:0007669"/>
    <property type="project" value="TreeGrafter"/>
</dbReference>
<dbReference type="GO" id="GO:0007288">
    <property type="term" value="P:sperm axoneme assembly"/>
    <property type="evidence" value="ECO:0007669"/>
    <property type="project" value="TreeGrafter"/>
</dbReference>
<dbReference type="InterPro" id="IPR036872">
    <property type="entry name" value="CH_dom_sf"/>
</dbReference>
<dbReference type="Gene3D" id="3.40.50.300">
    <property type="entry name" value="P-loop containing nucleotide triphosphate hydrolases"/>
    <property type="match status" value="1"/>
</dbReference>
<dbReference type="InterPro" id="IPR001715">
    <property type="entry name" value="CH_dom"/>
</dbReference>
<dbReference type="OrthoDB" id="62528at2759"/>
<dbReference type="PROSITE" id="PS50021">
    <property type="entry name" value="CH"/>
    <property type="match status" value="1"/>
</dbReference>
<dbReference type="InterPro" id="IPR010441">
    <property type="entry name" value="CH_2"/>
</dbReference>
<accession>A0A9Q0IMZ7</accession>